<evidence type="ECO:0000256" key="1">
    <source>
        <dbReference type="ARBA" id="ARBA00023125"/>
    </source>
</evidence>
<dbReference type="PROSITE" id="PS50977">
    <property type="entry name" value="HTH_TETR_2"/>
    <property type="match status" value="1"/>
</dbReference>
<dbReference type="Proteomes" id="UP001323798">
    <property type="component" value="Chromosome"/>
</dbReference>
<accession>A0ABZ0SM08</accession>
<evidence type="ECO:0000259" key="3">
    <source>
        <dbReference type="PROSITE" id="PS50977"/>
    </source>
</evidence>
<dbReference type="Gene3D" id="1.10.357.10">
    <property type="entry name" value="Tetracycline Repressor, domain 2"/>
    <property type="match status" value="1"/>
</dbReference>
<evidence type="ECO:0000313" key="4">
    <source>
        <dbReference type="EMBL" id="WPR89520.1"/>
    </source>
</evidence>
<dbReference type="PRINTS" id="PR00455">
    <property type="entry name" value="HTHTETR"/>
</dbReference>
<dbReference type="InterPro" id="IPR041347">
    <property type="entry name" value="MftR_C"/>
</dbReference>
<keyword evidence="1 2" id="KW-0238">DNA-binding</keyword>
<dbReference type="Pfam" id="PF00440">
    <property type="entry name" value="TetR_N"/>
    <property type="match status" value="1"/>
</dbReference>
<proteinExistence type="predicted"/>
<keyword evidence="5" id="KW-1185">Reference proteome</keyword>
<feature type="DNA-binding region" description="H-T-H motif" evidence="2">
    <location>
        <begin position="35"/>
        <end position="54"/>
    </location>
</feature>
<dbReference type="SUPFAM" id="SSF46689">
    <property type="entry name" value="Homeodomain-like"/>
    <property type="match status" value="1"/>
</dbReference>
<evidence type="ECO:0000256" key="2">
    <source>
        <dbReference type="PROSITE-ProRule" id="PRU00335"/>
    </source>
</evidence>
<organism evidence="4 5">
    <name type="scientific">Microbacterium rhizosphaerae</name>
    <dbReference type="NCBI Taxonomy" id="1678237"/>
    <lineage>
        <taxon>Bacteria</taxon>
        <taxon>Bacillati</taxon>
        <taxon>Actinomycetota</taxon>
        <taxon>Actinomycetes</taxon>
        <taxon>Micrococcales</taxon>
        <taxon>Microbacteriaceae</taxon>
        <taxon>Microbacterium</taxon>
    </lineage>
</organism>
<dbReference type="InterPro" id="IPR050109">
    <property type="entry name" value="HTH-type_TetR-like_transc_reg"/>
</dbReference>
<reference evidence="4 5" key="1">
    <citation type="submission" date="2023-11" db="EMBL/GenBank/DDBJ databases">
        <title>Genome sequence of Microbacterium rhizosphaerae KACC 19337.</title>
        <authorList>
            <person name="Choi H."/>
            <person name="Kim S."/>
            <person name="Kim Y."/>
            <person name="Kwon S.-W."/>
            <person name="Heo J."/>
        </authorList>
    </citation>
    <scope>NUCLEOTIDE SEQUENCE [LARGE SCALE GENOMIC DNA]</scope>
    <source>
        <strain evidence="4 5">KACC 19337</strain>
    </source>
</reference>
<gene>
    <name evidence="4" type="ORF">SM116_17455</name>
</gene>
<dbReference type="InterPro" id="IPR001647">
    <property type="entry name" value="HTH_TetR"/>
</dbReference>
<dbReference type="Gene3D" id="1.10.10.60">
    <property type="entry name" value="Homeodomain-like"/>
    <property type="match status" value="1"/>
</dbReference>
<sequence length="193" mass="20166">MAAGRGPGRPVEADPEAIALTALRLFAARGIDEVTMADVAEAAGVSRRTLYRWFPSKGALVWGGASEADERFEAAWAAAADLPLLDRVRAGYEASLAPLGPEPDATRLRLRFIDSSPALAAVGSELQERMGEHLAAHVSEALGLPADSLRIAALTGAIGGASYAALVWWARGDDPRAPAEIVDEALVPLAGLF</sequence>
<dbReference type="RefSeq" id="WP_320942234.1">
    <property type="nucleotide sequence ID" value="NZ_BAABEU010000003.1"/>
</dbReference>
<dbReference type="EMBL" id="CP139368">
    <property type="protein sequence ID" value="WPR89520.1"/>
    <property type="molecule type" value="Genomic_DNA"/>
</dbReference>
<dbReference type="PANTHER" id="PTHR30055:SF226">
    <property type="entry name" value="HTH-TYPE TRANSCRIPTIONAL REGULATOR PKSA"/>
    <property type="match status" value="1"/>
</dbReference>
<dbReference type="PANTHER" id="PTHR30055">
    <property type="entry name" value="HTH-TYPE TRANSCRIPTIONAL REGULATOR RUTR"/>
    <property type="match status" value="1"/>
</dbReference>
<feature type="domain" description="HTH tetR-type" evidence="3">
    <location>
        <begin position="12"/>
        <end position="72"/>
    </location>
</feature>
<dbReference type="InterPro" id="IPR009057">
    <property type="entry name" value="Homeodomain-like_sf"/>
</dbReference>
<dbReference type="Pfam" id="PF17754">
    <property type="entry name" value="TetR_C_14"/>
    <property type="match status" value="1"/>
</dbReference>
<evidence type="ECO:0000313" key="5">
    <source>
        <dbReference type="Proteomes" id="UP001323798"/>
    </source>
</evidence>
<name>A0ABZ0SM08_9MICO</name>
<protein>
    <submittedName>
        <fullName evidence="4">TetR family transcriptional regulator</fullName>
    </submittedName>
</protein>